<organism evidence="2 3">
    <name type="scientific">Methanofollis formosanus</name>
    <dbReference type="NCBI Taxonomy" id="299308"/>
    <lineage>
        <taxon>Archaea</taxon>
        <taxon>Methanobacteriati</taxon>
        <taxon>Methanobacteriota</taxon>
        <taxon>Stenosarchaea group</taxon>
        <taxon>Methanomicrobia</taxon>
        <taxon>Methanomicrobiales</taxon>
        <taxon>Methanomicrobiaceae</taxon>
        <taxon>Methanofollis</taxon>
    </lineage>
</organism>
<evidence type="ECO:0000256" key="1">
    <source>
        <dbReference type="SAM" id="Phobius"/>
    </source>
</evidence>
<reference evidence="2" key="2">
    <citation type="submission" date="2019-03" db="EMBL/GenBank/DDBJ databases">
        <authorList>
            <person name="Chen S.-C."/>
            <person name="Wu S.-Y."/>
            <person name="Lai M.-C."/>
        </authorList>
    </citation>
    <scope>NUCLEOTIDE SEQUENCE</scope>
    <source>
        <strain evidence="2">ML15</strain>
    </source>
</reference>
<dbReference type="AlphaFoldDB" id="A0A8G1EGK3"/>
<dbReference type="Proteomes" id="UP000826709">
    <property type="component" value="Chromosome"/>
</dbReference>
<proteinExistence type="predicted"/>
<reference evidence="2" key="1">
    <citation type="journal article" date="2005" name="Int. J. Syst. Evol. Microbiol.">
        <title>Methanofollis formosanus sp. nov., isolated from a fish pond.</title>
        <authorList>
            <person name="Wu S.Y."/>
            <person name="Chen S.C."/>
            <person name="Lai M.C."/>
        </authorList>
    </citation>
    <scope>NUCLEOTIDE SEQUENCE</scope>
    <source>
        <strain evidence="2">ML15</strain>
    </source>
</reference>
<evidence type="ECO:0000313" key="3">
    <source>
        <dbReference type="Proteomes" id="UP000826709"/>
    </source>
</evidence>
<sequence length="65" mass="6853">MMVLFDGGSAPGAKVKKGKVTQNKISPVIVVSVLALSPIIVLYRLFTGVDLFGIIQGGVPVLFRP</sequence>
<name>A0A8G1EGK3_9EURY</name>
<keyword evidence="3" id="KW-1185">Reference proteome</keyword>
<dbReference type="EMBL" id="CP037968">
    <property type="protein sequence ID" value="QYZ79259.1"/>
    <property type="molecule type" value="Genomic_DNA"/>
</dbReference>
<accession>A0A8G1EGK3</accession>
<dbReference type="KEGG" id="mfk:E2N92_07320"/>
<keyword evidence="1" id="KW-1133">Transmembrane helix</keyword>
<keyword evidence="1" id="KW-0472">Membrane</keyword>
<gene>
    <name evidence="2" type="ORF">E2N92_07320</name>
</gene>
<evidence type="ECO:0000313" key="2">
    <source>
        <dbReference type="EMBL" id="QYZ79259.1"/>
    </source>
</evidence>
<keyword evidence="1" id="KW-0812">Transmembrane</keyword>
<feature type="transmembrane region" description="Helical" evidence="1">
    <location>
        <begin position="25"/>
        <end position="46"/>
    </location>
</feature>
<protein>
    <submittedName>
        <fullName evidence="2">Uncharacterized protein</fullName>
    </submittedName>
</protein>